<name>A0A3A8KAH6_9BACT</name>
<reference evidence="2" key="1">
    <citation type="submission" date="2018-09" db="EMBL/GenBank/DDBJ databases">
        <authorList>
            <person name="Livingstone P.G."/>
            <person name="Whitworth D.E."/>
        </authorList>
    </citation>
    <scope>NUCLEOTIDE SEQUENCE [LARGE SCALE GENOMIC DNA]</scope>
    <source>
        <strain evidence="2">CA043D</strain>
    </source>
</reference>
<evidence type="ECO:0000313" key="1">
    <source>
        <dbReference type="EMBL" id="RKH01171.1"/>
    </source>
</evidence>
<organism evidence="1 2">
    <name type="scientific">Corallococcus carmarthensis</name>
    <dbReference type="NCBI Taxonomy" id="2316728"/>
    <lineage>
        <taxon>Bacteria</taxon>
        <taxon>Pseudomonadati</taxon>
        <taxon>Myxococcota</taxon>
        <taxon>Myxococcia</taxon>
        <taxon>Myxococcales</taxon>
        <taxon>Cystobacterineae</taxon>
        <taxon>Myxococcaceae</taxon>
        <taxon>Corallococcus</taxon>
    </lineage>
</organism>
<proteinExistence type="predicted"/>
<gene>
    <name evidence="1" type="ORF">D7X32_21105</name>
</gene>
<dbReference type="RefSeq" id="WP_120604362.1">
    <property type="nucleotide sequence ID" value="NZ_RAWE01000077.1"/>
</dbReference>
<protein>
    <submittedName>
        <fullName evidence="1">Uncharacterized protein</fullName>
    </submittedName>
</protein>
<accession>A0A3A8KAH6</accession>
<sequence length="207" mass="23037">MDPFRMTRDWNSLIRFALEGAEGEPFLRLLKERLRTGSQVVSVRLENAGGKPEYVLILSLHKQLSEMRVPHSEAFTAWSFDTGTRMADEQQEQSRFVLLLGERFAVLADDVGPDVLMALMSNHLPALGAPRASEAARHLRSSRHVDSAVRRAAEKLDFVLVGLARALGRSLKYDEAKTGRILDGALAQWISQPPRVLGLDAQTQPPL</sequence>
<comment type="caution">
    <text evidence="1">The sequence shown here is derived from an EMBL/GenBank/DDBJ whole genome shotgun (WGS) entry which is preliminary data.</text>
</comment>
<dbReference type="AlphaFoldDB" id="A0A3A8KAH6"/>
<evidence type="ECO:0000313" key="2">
    <source>
        <dbReference type="Proteomes" id="UP000268313"/>
    </source>
</evidence>
<keyword evidence="2" id="KW-1185">Reference proteome</keyword>
<dbReference type="Proteomes" id="UP000268313">
    <property type="component" value="Unassembled WGS sequence"/>
</dbReference>
<dbReference type="OrthoDB" id="5502845at2"/>
<dbReference type="EMBL" id="RAWE01000077">
    <property type="protein sequence ID" value="RKH01171.1"/>
    <property type="molecule type" value="Genomic_DNA"/>
</dbReference>